<proteinExistence type="predicted"/>
<dbReference type="AlphaFoldDB" id="A0A193QKS1"/>
<name>A0A193QKS1_SODGM</name>
<reference evidence="1 2" key="1">
    <citation type="submission" date="2015-05" db="EMBL/GenBank/DDBJ databases">
        <authorList>
            <person name="Goodhead I."/>
        </authorList>
    </citation>
    <scope>NUCLEOTIDE SEQUENCE [LARGE SCALE GENOMIC DNA]</scope>
    <source>
        <strain evidence="2">morsitans</strain>
    </source>
</reference>
<protein>
    <submittedName>
        <fullName evidence="1">Uncharacterized protein</fullName>
    </submittedName>
</protein>
<gene>
    <name evidence="1" type="ORF">SGGMMB4_03847</name>
</gene>
<sequence>MMKDTGPYALIPEGSNRVEILLSPAMTINAKATTPLGTTRTHFVSPACTTTQKLGFFMMSQNSGSLTVVPYQAASDTAAAIALSTISR</sequence>
<dbReference type="Proteomes" id="UP000245838">
    <property type="component" value="Chromosome sggmmb4_Chromosome"/>
</dbReference>
<evidence type="ECO:0000313" key="1">
    <source>
        <dbReference type="EMBL" id="CRL45794.1"/>
    </source>
</evidence>
<evidence type="ECO:0000313" key="2">
    <source>
        <dbReference type="Proteomes" id="UP000245838"/>
    </source>
</evidence>
<accession>A0A193QKS1</accession>
<organism evidence="1 2">
    <name type="scientific">Sodalis glossinidius (strain morsitans)</name>
    <dbReference type="NCBI Taxonomy" id="343509"/>
    <lineage>
        <taxon>Bacteria</taxon>
        <taxon>Pseudomonadati</taxon>
        <taxon>Pseudomonadota</taxon>
        <taxon>Gammaproteobacteria</taxon>
        <taxon>Enterobacterales</taxon>
        <taxon>Bruguierivoracaceae</taxon>
        <taxon>Sodalis</taxon>
    </lineage>
</organism>
<dbReference type="EMBL" id="LN854557">
    <property type="protein sequence ID" value="CRL45794.1"/>
    <property type="molecule type" value="Genomic_DNA"/>
</dbReference>